<dbReference type="RefSeq" id="WP_337715650.1">
    <property type="nucleotide sequence ID" value="NZ_JBBEUB010000001.1"/>
</dbReference>
<proteinExistence type="predicted"/>
<keyword evidence="3" id="KW-1185">Reference proteome</keyword>
<comment type="caution">
    <text evidence="2">The sequence shown here is derived from an EMBL/GenBank/DDBJ whole genome shotgun (WGS) entry which is preliminary data.</text>
</comment>
<dbReference type="PANTHER" id="PTHR33295">
    <property type="entry name" value="ATPASE"/>
    <property type="match status" value="1"/>
</dbReference>
<evidence type="ECO:0000259" key="1">
    <source>
        <dbReference type="Pfam" id="PF13635"/>
    </source>
</evidence>
<name>A0ABU8NJW6_9SPHI</name>
<gene>
    <name evidence="2" type="ORF">WAE58_05185</name>
</gene>
<reference evidence="2 3" key="1">
    <citation type="submission" date="2024-03" db="EMBL/GenBank/DDBJ databases">
        <title>Sequence of Lycoming College Course Isolates.</title>
        <authorList>
            <person name="Plotts O."/>
            <person name="Newman J."/>
        </authorList>
    </citation>
    <scope>NUCLEOTIDE SEQUENCE [LARGE SCALE GENOMIC DNA]</scope>
    <source>
        <strain evidence="2 3">CJB-3</strain>
    </source>
</reference>
<dbReference type="PANTHER" id="PTHR33295:SF18">
    <property type="entry name" value="AAA+ ATPASE DOMAIN-CONTAINING PROTEIN"/>
    <property type="match status" value="1"/>
</dbReference>
<accession>A0ABU8NJW6</accession>
<dbReference type="Pfam" id="PF13635">
    <property type="entry name" value="DUF4143"/>
    <property type="match status" value="1"/>
</dbReference>
<dbReference type="Proteomes" id="UP001378956">
    <property type="component" value="Unassembled WGS sequence"/>
</dbReference>
<dbReference type="EMBL" id="JBBEUB010000001">
    <property type="protein sequence ID" value="MEJ2901802.1"/>
    <property type="molecule type" value="Genomic_DNA"/>
</dbReference>
<evidence type="ECO:0000313" key="2">
    <source>
        <dbReference type="EMBL" id="MEJ2901802.1"/>
    </source>
</evidence>
<evidence type="ECO:0000313" key="3">
    <source>
        <dbReference type="Proteomes" id="UP001378956"/>
    </source>
</evidence>
<feature type="domain" description="DUF4143" evidence="1">
    <location>
        <begin position="10"/>
        <end position="67"/>
    </location>
</feature>
<protein>
    <submittedName>
        <fullName evidence="2">DUF4143 domain-containing protein</fullName>
    </submittedName>
</protein>
<dbReference type="InterPro" id="IPR025420">
    <property type="entry name" value="DUF4143"/>
</dbReference>
<sequence>MRNELFDEVRQEPKEWGRMAESAIGAHLVNSALTEGFKVYYWRERNNEVDFVLERRGKVIGLEVKSGQDLSISGLNEFQKQFKPEKILLIGKSGLSTEEFLKLNPVTLF</sequence>
<organism evidence="2 3">
    <name type="scientific">Pedobacter panaciterrae</name>
    <dbReference type="NCBI Taxonomy" id="363849"/>
    <lineage>
        <taxon>Bacteria</taxon>
        <taxon>Pseudomonadati</taxon>
        <taxon>Bacteroidota</taxon>
        <taxon>Sphingobacteriia</taxon>
        <taxon>Sphingobacteriales</taxon>
        <taxon>Sphingobacteriaceae</taxon>
        <taxon>Pedobacter</taxon>
    </lineage>
</organism>